<reference evidence="3 4" key="1">
    <citation type="submission" date="2018-03" db="EMBL/GenBank/DDBJ databases">
        <authorList>
            <person name="Guldener U."/>
        </authorList>
    </citation>
    <scope>NUCLEOTIDE SEQUENCE [LARGE SCALE GENOMIC DNA]</scope>
    <source>
        <strain evidence="3 4">NBRC100155</strain>
    </source>
</reference>
<evidence type="ECO:0000256" key="2">
    <source>
        <dbReference type="SAM" id="SignalP"/>
    </source>
</evidence>
<keyword evidence="4" id="KW-1185">Reference proteome</keyword>
<keyword evidence="2" id="KW-0732">Signal</keyword>
<protein>
    <recommendedName>
        <fullName evidence="5">F-box domain-containing protein</fullName>
    </recommendedName>
</protein>
<proteinExistence type="predicted"/>
<feature type="region of interest" description="Disordered" evidence="1">
    <location>
        <begin position="65"/>
        <end position="88"/>
    </location>
</feature>
<feature type="region of interest" description="Disordered" evidence="1">
    <location>
        <begin position="26"/>
        <end position="48"/>
    </location>
</feature>
<dbReference type="OrthoDB" id="2553216at2759"/>
<feature type="signal peptide" evidence="2">
    <location>
        <begin position="1"/>
        <end position="23"/>
    </location>
</feature>
<dbReference type="AlphaFoldDB" id="A0A5C3DWS4"/>
<evidence type="ECO:0008006" key="5">
    <source>
        <dbReference type="Google" id="ProtNLM"/>
    </source>
</evidence>
<evidence type="ECO:0000313" key="4">
    <source>
        <dbReference type="Proteomes" id="UP000324022"/>
    </source>
</evidence>
<gene>
    <name evidence="3" type="ORF">UTRI_01129_B</name>
</gene>
<sequence length="447" mass="50593">MSGIARLLRWAPCLWAISRLANGSGQAPRSQILNSQSGPQHPSGPSDLLQTISFTARTVVKHSPVVRPSLAARPPATETQAAPDTRGSANTWHWRSFLRHRQPQVHDGWQWDHPPIFPISWGMKGLSIAAKIISQVRGVCFGRPLPTELKKVILLTVQRSKRSPRELKEVDVRLVCHAWDEILRKGFWKKRWLNLRPRNSQWPLIAERLQALARNADVIKNVKLDGVLTDILPLSLEEALRRCPQLANIALCRIERIKIGRLDSLTEILLKQILLHHQQNIRHFGFRLEDTPLFVGRRSLFANSILRLPQVRRITVDISNSDEALYLEDLHGNSAGLVSYFIAELVGREGRENEAQIELRLFCMPNSAEAPRRPQITSEHTDLASQIFEFTRTLLESLPGIIVVCSFQGPLTSQIDHNFHVIRAWARGKNVSLLDSPTSRIEPLEAA</sequence>
<accession>A0A5C3DWS4</accession>
<name>A0A5C3DWS4_9BASI</name>
<evidence type="ECO:0000256" key="1">
    <source>
        <dbReference type="SAM" id="MobiDB-lite"/>
    </source>
</evidence>
<dbReference type="Proteomes" id="UP000324022">
    <property type="component" value="Unassembled WGS sequence"/>
</dbReference>
<feature type="chain" id="PRO_5023060054" description="F-box domain-containing protein" evidence="2">
    <location>
        <begin position="24"/>
        <end position="447"/>
    </location>
</feature>
<organism evidence="3 4">
    <name type="scientific">Ustilago trichophora</name>
    <dbReference type="NCBI Taxonomy" id="86804"/>
    <lineage>
        <taxon>Eukaryota</taxon>
        <taxon>Fungi</taxon>
        <taxon>Dikarya</taxon>
        <taxon>Basidiomycota</taxon>
        <taxon>Ustilaginomycotina</taxon>
        <taxon>Ustilaginomycetes</taxon>
        <taxon>Ustilaginales</taxon>
        <taxon>Ustilaginaceae</taxon>
        <taxon>Ustilago</taxon>
    </lineage>
</organism>
<feature type="compositionally biased region" description="Low complexity" evidence="1">
    <location>
        <begin position="35"/>
        <end position="46"/>
    </location>
</feature>
<feature type="compositionally biased region" description="Polar residues" evidence="1">
    <location>
        <begin position="77"/>
        <end position="88"/>
    </location>
</feature>
<evidence type="ECO:0000313" key="3">
    <source>
        <dbReference type="EMBL" id="SPO21646.1"/>
    </source>
</evidence>
<dbReference type="EMBL" id="OOIN01000003">
    <property type="protein sequence ID" value="SPO21646.1"/>
    <property type="molecule type" value="Genomic_DNA"/>
</dbReference>